<feature type="domain" description="Formiminotransferase C-terminal subdomain" evidence="8">
    <location>
        <begin position="181"/>
        <end position="296"/>
    </location>
</feature>
<dbReference type="InterPro" id="IPR004227">
    <property type="entry name" value="Formiminotransferase_cat"/>
</dbReference>
<evidence type="ECO:0000256" key="5">
    <source>
        <dbReference type="ARBA" id="ARBA00022679"/>
    </source>
</evidence>
<dbReference type="InterPro" id="IPR037064">
    <property type="entry name" value="Formiminotransferase_N_sf"/>
</dbReference>
<comment type="subcellular location">
    <subcellularLocation>
        <location evidence="1">Cytoplasm</location>
    </subcellularLocation>
</comment>
<comment type="pathway">
    <text evidence="2">Amino-acid degradation; L-histidine degradation into L-glutamate; L-glutamate from N-formimidoyl-L-glutamate (transferase route): step 1/1.</text>
</comment>
<dbReference type="GO" id="GO:0030409">
    <property type="term" value="F:glutamate formimidoyltransferase activity"/>
    <property type="evidence" value="ECO:0007669"/>
    <property type="project" value="UniProtKB-EC"/>
</dbReference>
<organism evidence="10 11">
    <name type="scientific">Aerococcus suis</name>
    <dbReference type="NCBI Taxonomy" id="371602"/>
    <lineage>
        <taxon>Bacteria</taxon>
        <taxon>Bacillati</taxon>
        <taxon>Bacillota</taxon>
        <taxon>Bacilli</taxon>
        <taxon>Lactobacillales</taxon>
        <taxon>Aerococcaceae</taxon>
        <taxon>Aerococcus</taxon>
    </lineage>
</organism>
<dbReference type="PANTHER" id="PTHR12234">
    <property type="entry name" value="FORMIMINOTRANSFERASE-CYCLODEAMINASE"/>
    <property type="match status" value="1"/>
</dbReference>
<evidence type="ECO:0000256" key="6">
    <source>
        <dbReference type="ARBA" id="ARBA00022808"/>
    </source>
</evidence>
<reference evidence="11" key="1">
    <citation type="submission" date="2017-04" db="EMBL/GenBank/DDBJ databases">
        <authorList>
            <person name="Varghese N."/>
            <person name="Submissions S."/>
        </authorList>
    </citation>
    <scope>NUCLEOTIDE SEQUENCE [LARGE SCALE GENOMIC DNA]</scope>
    <source>
        <strain evidence="11">DSM 21500</strain>
    </source>
</reference>
<dbReference type="GO" id="GO:0005542">
    <property type="term" value="F:folic acid binding"/>
    <property type="evidence" value="ECO:0007669"/>
    <property type="project" value="UniProtKB-KW"/>
</dbReference>
<evidence type="ECO:0000313" key="11">
    <source>
        <dbReference type="Proteomes" id="UP000243884"/>
    </source>
</evidence>
<feature type="domain" description="Formiminotransferase N-terminal subdomain" evidence="9">
    <location>
        <begin position="3"/>
        <end position="180"/>
    </location>
</feature>
<keyword evidence="4" id="KW-0963">Cytoplasm</keyword>
<dbReference type="EC" id="2.1.2.5" evidence="3"/>
<dbReference type="SMART" id="SM01221">
    <property type="entry name" value="FTCD"/>
    <property type="match status" value="1"/>
</dbReference>
<dbReference type="SMART" id="SM01222">
    <property type="entry name" value="FTCD_N"/>
    <property type="match status" value="1"/>
</dbReference>
<dbReference type="Pfam" id="PF07837">
    <property type="entry name" value="FTCD_N"/>
    <property type="match status" value="1"/>
</dbReference>
<dbReference type="InterPro" id="IPR013802">
    <property type="entry name" value="Formiminotransferase_C"/>
</dbReference>
<dbReference type="UniPathway" id="UPA00379">
    <property type="reaction ID" value="UER00555"/>
</dbReference>
<dbReference type="PANTHER" id="PTHR12234:SF8">
    <property type="entry name" value="FORMIMINOTRANSFERASE-CYCLODEAMINASE"/>
    <property type="match status" value="1"/>
</dbReference>
<dbReference type="InterPro" id="IPR012886">
    <property type="entry name" value="Formiminotransferase_N"/>
</dbReference>
<dbReference type="STRING" id="371602.SAMN04487984_0996"/>
<dbReference type="Proteomes" id="UP000243884">
    <property type="component" value="Unassembled WGS sequence"/>
</dbReference>
<evidence type="ECO:0000256" key="3">
    <source>
        <dbReference type="ARBA" id="ARBA00012252"/>
    </source>
</evidence>
<dbReference type="OrthoDB" id="9773217at2"/>
<evidence type="ECO:0000256" key="7">
    <source>
        <dbReference type="ARBA" id="ARBA00022954"/>
    </source>
</evidence>
<keyword evidence="11" id="KW-1185">Reference proteome</keyword>
<dbReference type="Pfam" id="PF02971">
    <property type="entry name" value="FTCD"/>
    <property type="match status" value="1"/>
</dbReference>
<dbReference type="GO" id="GO:0005737">
    <property type="term" value="C:cytoplasm"/>
    <property type="evidence" value="ECO:0007669"/>
    <property type="project" value="UniProtKB-SubCell"/>
</dbReference>
<dbReference type="InterPro" id="IPR022384">
    <property type="entry name" value="FormiminoTrfase_cat_dom_sf"/>
</dbReference>
<protein>
    <recommendedName>
        <fullName evidence="3">glutamate formimidoyltransferase</fullName>
        <ecNumber evidence="3">2.1.2.5</ecNumber>
    </recommendedName>
</protein>
<dbReference type="AlphaFoldDB" id="A0A1W1YXR3"/>
<keyword evidence="7" id="KW-0290">Folate-binding</keyword>
<accession>A0A1W1YXR3</accession>
<evidence type="ECO:0000313" key="10">
    <source>
        <dbReference type="EMBL" id="SMC40924.1"/>
    </source>
</evidence>
<dbReference type="NCBIfam" id="TIGR02024">
    <property type="entry name" value="FtcD"/>
    <property type="match status" value="1"/>
</dbReference>
<dbReference type="Gene3D" id="3.30.990.10">
    <property type="entry name" value="Formiminotransferase, N-terminal subdomain"/>
    <property type="match status" value="1"/>
</dbReference>
<sequence>MAKIVECIPNFSEGRNQEVIQGLVDTAKSVPGVTLLDYSPDESHNRTVVTLVGDEESIQEVAFQLVKYARDHIDMTKHEGGHPRMGATDVVPFVPIKDISMEECVEISKKVGKRIYDELDIPIFLYEESASAPHRKNLAKVRKGQFEGMPEKLKEEEWAPDFGERKIHPTAGITGVSARMPLVAFNVNLDTDNVDIAKKIAKVVRGSSGGFKYCKGIGLMLEDRNIAQVSMNMVNFEKLPLYRTFETIRFEAARYGVNIIGSEIIGLLPAKAMTDVAEYYLQVEDFDFNKQVIENHIIN</sequence>
<dbReference type="EMBL" id="FWXK01000004">
    <property type="protein sequence ID" value="SMC40924.1"/>
    <property type="molecule type" value="Genomic_DNA"/>
</dbReference>
<dbReference type="GO" id="GO:0019556">
    <property type="term" value="P:L-histidine catabolic process to glutamate and formamide"/>
    <property type="evidence" value="ECO:0007669"/>
    <property type="project" value="UniProtKB-UniPathway"/>
</dbReference>
<name>A0A1W1YXR3_9LACT</name>
<evidence type="ECO:0000256" key="2">
    <source>
        <dbReference type="ARBA" id="ARBA00005082"/>
    </source>
</evidence>
<dbReference type="RefSeq" id="WP_084099123.1">
    <property type="nucleotide sequence ID" value="NZ_FWXK01000004.1"/>
</dbReference>
<keyword evidence="6" id="KW-0369">Histidine metabolism</keyword>
<dbReference type="Gene3D" id="3.30.70.670">
    <property type="entry name" value="Formiminotransferase, C-terminal subdomain"/>
    <property type="match status" value="1"/>
</dbReference>
<evidence type="ECO:0000256" key="1">
    <source>
        <dbReference type="ARBA" id="ARBA00004496"/>
    </source>
</evidence>
<evidence type="ECO:0000259" key="8">
    <source>
        <dbReference type="SMART" id="SM01221"/>
    </source>
</evidence>
<evidence type="ECO:0000256" key="4">
    <source>
        <dbReference type="ARBA" id="ARBA00022490"/>
    </source>
</evidence>
<dbReference type="InterPro" id="IPR037070">
    <property type="entry name" value="Formiminotransferase_C_sf"/>
</dbReference>
<evidence type="ECO:0000259" key="9">
    <source>
        <dbReference type="SMART" id="SM01222"/>
    </source>
</evidence>
<keyword evidence="5 10" id="KW-0808">Transferase</keyword>
<dbReference type="InterPro" id="IPR051623">
    <property type="entry name" value="FTCD"/>
</dbReference>
<dbReference type="GO" id="GO:0019557">
    <property type="term" value="P:L-histidine catabolic process to glutamate and formate"/>
    <property type="evidence" value="ECO:0007669"/>
    <property type="project" value="UniProtKB-UniPathway"/>
</dbReference>
<proteinExistence type="predicted"/>
<dbReference type="SUPFAM" id="SSF55116">
    <property type="entry name" value="Formiminotransferase domain of formiminotransferase-cyclodeaminase"/>
    <property type="match status" value="2"/>
</dbReference>
<gene>
    <name evidence="10" type="ORF">SAMN04487984_0996</name>
</gene>